<sequence>RKLTFKFCKDGKEIVIQTDLIDNNLVQFGMKFITFWLRNRVGGTGYLATPMIDMTVGNISLVDQFE</sequence>
<dbReference type="Proteomes" id="UP000789702">
    <property type="component" value="Unassembled WGS sequence"/>
</dbReference>
<evidence type="ECO:0000313" key="1">
    <source>
        <dbReference type="EMBL" id="CAG8614750.1"/>
    </source>
</evidence>
<gene>
    <name evidence="1" type="ORF">DHETER_LOCUS7778</name>
</gene>
<name>A0ACA9MZD1_9GLOM</name>
<dbReference type="EMBL" id="CAJVPU010011443">
    <property type="protein sequence ID" value="CAG8614750.1"/>
    <property type="molecule type" value="Genomic_DNA"/>
</dbReference>
<proteinExistence type="predicted"/>
<feature type="non-terminal residue" evidence="1">
    <location>
        <position position="1"/>
    </location>
</feature>
<keyword evidence="2" id="KW-1185">Reference proteome</keyword>
<evidence type="ECO:0000313" key="2">
    <source>
        <dbReference type="Proteomes" id="UP000789702"/>
    </source>
</evidence>
<comment type="caution">
    <text evidence="1">The sequence shown here is derived from an EMBL/GenBank/DDBJ whole genome shotgun (WGS) entry which is preliminary data.</text>
</comment>
<accession>A0ACA9MZD1</accession>
<reference evidence="1" key="1">
    <citation type="submission" date="2021-06" db="EMBL/GenBank/DDBJ databases">
        <authorList>
            <person name="Kallberg Y."/>
            <person name="Tangrot J."/>
            <person name="Rosling A."/>
        </authorList>
    </citation>
    <scope>NUCLEOTIDE SEQUENCE</scope>
    <source>
        <strain evidence="1">IL203A</strain>
    </source>
</reference>
<organism evidence="1 2">
    <name type="scientific">Dentiscutata heterogama</name>
    <dbReference type="NCBI Taxonomy" id="1316150"/>
    <lineage>
        <taxon>Eukaryota</taxon>
        <taxon>Fungi</taxon>
        <taxon>Fungi incertae sedis</taxon>
        <taxon>Mucoromycota</taxon>
        <taxon>Glomeromycotina</taxon>
        <taxon>Glomeromycetes</taxon>
        <taxon>Diversisporales</taxon>
        <taxon>Gigasporaceae</taxon>
        <taxon>Dentiscutata</taxon>
    </lineage>
</organism>
<protein>
    <submittedName>
        <fullName evidence="1">3709_t:CDS:1</fullName>
    </submittedName>
</protein>